<dbReference type="AlphaFoldDB" id="A0A382BMZ2"/>
<accession>A0A382BMZ2</accession>
<name>A0A382BMZ2_9ZZZZ</name>
<dbReference type="EMBL" id="UINC01030555">
    <property type="protein sequence ID" value="SVB15145.1"/>
    <property type="molecule type" value="Genomic_DNA"/>
</dbReference>
<evidence type="ECO:0000313" key="1">
    <source>
        <dbReference type="EMBL" id="SVB15145.1"/>
    </source>
</evidence>
<reference evidence="1" key="1">
    <citation type="submission" date="2018-05" db="EMBL/GenBank/DDBJ databases">
        <authorList>
            <person name="Lanie J.A."/>
            <person name="Ng W.-L."/>
            <person name="Kazmierczak K.M."/>
            <person name="Andrzejewski T.M."/>
            <person name="Davidsen T.M."/>
            <person name="Wayne K.J."/>
            <person name="Tettelin H."/>
            <person name="Glass J.I."/>
            <person name="Rusch D."/>
            <person name="Podicherti R."/>
            <person name="Tsui H.-C.T."/>
            <person name="Winkler M.E."/>
        </authorList>
    </citation>
    <scope>NUCLEOTIDE SEQUENCE</scope>
</reference>
<sequence>MRNLREIDKSDLDLCQPHHDLVAAYHTFVDENYDDIGRISLDESKRGGGPFLDLEGYLYNMDEL</sequence>
<proteinExistence type="predicted"/>
<gene>
    <name evidence="1" type="ORF">METZ01_LOCUS167999</name>
</gene>
<organism evidence="1">
    <name type="scientific">marine metagenome</name>
    <dbReference type="NCBI Taxonomy" id="408172"/>
    <lineage>
        <taxon>unclassified sequences</taxon>
        <taxon>metagenomes</taxon>
        <taxon>ecological metagenomes</taxon>
    </lineage>
</organism>
<protein>
    <submittedName>
        <fullName evidence="1">Uncharacterized protein</fullName>
    </submittedName>
</protein>